<accession>A0A552HXJ7</accession>
<gene>
    <name evidence="10" type="ORF">EWV77_07850</name>
</gene>
<dbReference type="Proteomes" id="UP000320674">
    <property type="component" value="Unassembled WGS sequence"/>
</dbReference>
<feature type="transmembrane region" description="Helical" evidence="7">
    <location>
        <begin position="276"/>
        <end position="303"/>
    </location>
</feature>
<dbReference type="EMBL" id="SFAZ01000120">
    <property type="protein sequence ID" value="TRU75931.1"/>
    <property type="molecule type" value="Genomic_DNA"/>
</dbReference>
<keyword evidence="2" id="KW-1003">Cell membrane</keyword>
<evidence type="ECO:0000256" key="7">
    <source>
        <dbReference type="SAM" id="Phobius"/>
    </source>
</evidence>
<feature type="transmembrane region" description="Helical" evidence="7">
    <location>
        <begin position="21"/>
        <end position="42"/>
    </location>
</feature>
<dbReference type="AlphaFoldDB" id="A0A552HXJ7"/>
<reference evidence="10 11" key="1">
    <citation type="submission" date="2019-01" db="EMBL/GenBank/DDBJ databases">
        <title>Coherence of Microcystis species and biogeography revealed through population genomics.</title>
        <authorList>
            <person name="Perez-Carrascal O.M."/>
            <person name="Terrat Y."/>
            <person name="Giani A."/>
            <person name="Fortin N."/>
            <person name="Tromas N."/>
            <person name="Shapiro B.J."/>
        </authorList>
    </citation>
    <scope>NUCLEOTIDE SEQUENCE [LARGE SCALE GENOMIC DNA]</scope>
    <source>
        <strain evidence="10">Mv_BB_P_19951000_S68D</strain>
    </source>
</reference>
<comment type="subcellular location">
    <subcellularLocation>
        <location evidence="1">Cell membrane</location>
        <topology evidence="1">Multi-pass membrane protein</topology>
    </subcellularLocation>
</comment>
<dbReference type="InterPro" id="IPR050250">
    <property type="entry name" value="Macrolide_Exporter_MacB"/>
</dbReference>
<comment type="caution">
    <text evidence="10">The sequence shown here is derived from an EMBL/GenBank/DDBJ whole genome shotgun (WGS) entry which is preliminary data.</text>
</comment>
<proteinExistence type="inferred from homology"/>
<feature type="transmembrane region" description="Helical" evidence="7">
    <location>
        <begin position="323"/>
        <end position="346"/>
    </location>
</feature>
<evidence type="ECO:0000259" key="9">
    <source>
        <dbReference type="Pfam" id="PF12704"/>
    </source>
</evidence>
<evidence type="ECO:0000256" key="4">
    <source>
        <dbReference type="ARBA" id="ARBA00022989"/>
    </source>
</evidence>
<evidence type="ECO:0000256" key="5">
    <source>
        <dbReference type="ARBA" id="ARBA00023136"/>
    </source>
</evidence>
<keyword evidence="3 7" id="KW-0812">Transmembrane</keyword>
<evidence type="ECO:0000256" key="3">
    <source>
        <dbReference type="ARBA" id="ARBA00022692"/>
    </source>
</evidence>
<name>A0A552HXJ7_MICVR</name>
<organism evidence="10 11">
    <name type="scientific">Microcystis viridis Mv_BB_P_19951000_S68D</name>
    <dbReference type="NCBI Taxonomy" id="2486270"/>
    <lineage>
        <taxon>Bacteria</taxon>
        <taxon>Bacillati</taxon>
        <taxon>Cyanobacteriota</taxon>
        <taxon>Cyanophyceae</taxon>
        <taxon>Oscillatoriophycideae</taxon>
        <taxon>Chroococcales</taxon>
        <taxon>Microcystaceae</taxon>
        <taxon>Microcystis</taxon>
    </lineage>
</organism>
<dbReference type="PANTHER" id="PTHR30572:SF4">
    <property type="entry name" value="ABC TRANSPORTER PERMEASE YTRF"/>
    <property type="match status" value="1"/>
</dbReference>
<keyword evidence="4 7" id="KW-1133">Transmembrane helix</keyword>
<evidence type="ECO:0000313" key="11">
    <source>
        <dbReference type="Proteomes" id="UP000320674"/>
    </source>
</evidence>
<feature type="transmembrane region" description="Helical" evidence="7">
    <location>
        <begin position="366"/>
        <end position="385"/>
    </location>
</feature>
<evidence type="ECO:0000256" key="6">
    <source>
        <dbReference type="ARBA" id="ARBA00038076"/>
    </source>
</evidence>
<dbReference type="GO" id="GO:0022857">
    <property type="term" value="F:transmembrane transporter activity"/>
    <property type="evidence" value="ECO:0007669"/>
    <property type="project" value="TreeGrafter"/>
</dbReference>
<dbReference type="InterPro" id="IPR003838">
    <property type="entry name" value="ABC3_permease_C"/>
</dbReference>
<evidence type="ECO:0000259" key="8">
    <source>
        <dbReference type="Pfam" id="PF02687"/>
    </source>
</evidence>
<dbReference type="Pfam" id="PF12704">
    <property type="entry name" value="MacB_PCD"/>
    <property type="match status" value="1"/>
</dbReference>
<dbReference type="Pfam" id="PF02687">
    <property type="entry name" value="FtsX"/>
    <property type="match status" value="1"/>
</dbReference>
<comment type="similarity">
    <text evidence="6">Belongs to the ABC-4 integral membrane protein family.</text>
</comment>
<sequence>MKIFDYWQIASQNLLKNKLRSSLTMLGIIVGNASVITLFGIGQGTQNLAAQQFQSLGTNVLFVVPDVSDGWGTTYQKPRSLVLEDARAIATQVPAVSEVAPEIQSTEVVNYGSKTFETRAIGTTPEYLSVRNFDVAKGRFLNESDIESNNLVVTLGPELATKLFNQENPLNQYVRIRNIDFRVIGVMKPKGSVLGTNLDDVAMIPVTTMANRLTGRTSSAGIELSFISFSARDKTRVEAALFQVRNLLRQRHQASDFSIQTQKDLSATADRIASALTLFLVAIASISLFVGGIGIMNIMLISVSERTSEIGLRKAVGASGRQILMQFLIEAVILSVLGGSIGAFVGVGGNILVASFTPLKASISPLVIALTLGVSGSIGLFFGVAPARQAARLDPIVALRSI</sequence>
<keyword evidence="5 7" id="KW-0472">Membrane</keyword>
<feature type="domain" description="ABC3 transporter permease C-terminal" evidence="8">
    <location>
        <begin position="282"/>
        <end position="395"/>
    </location>
</feature>
<feature type="domain" description="MacB-like periplasmic core" evidence="9">
    <location>
        <begin position="21"/>
        <end position="246"/>
    </location>
</feature>
<dbReference type="InterPro" id="IPR025857">
    <property type="entry name" value="MacB_PCD"/>
</dbReference>
<evidence type="ECO:0000256" key="1">
    <source>
        <dbReference type="ARBA" id="ARBA00004651"/>
    </source>
</evidence>
<evidence type="ECO:0000313" key="10">
    <source>
        <dbReference type="EMBL" id="TRU75931.1"/>
    </source>
</evidence>
<protein>
    <submittedName>
        <fullName evidence="10">FtsX-like permease family protein</fullName>
    </submittedName>
</protein>
<evidence type="ECO:0000256" key="2">
    <source>
        <dbReference type="ARBA" id="ARBA00022475"/>
    </source>
</evidence>
<dbReference type="GO" id="GO:0005886">
    <property type="term" value="C:plasma membrane"/>
    <property type="evidence" value="ECO:0007669"/>
    <property type="project" value="UniProtKB-SubCell"/>
</dbReference>
<dbReference type="PANTHER" id="PTHR30572">
    <property type="entry name" value="MEMBRANE COMPONENT OF TRANSPORTER-RELATED"/>
    <property type="match status" value="1"/>
</dbReference>